<dbReference type="GO" id="GO:1901135">
    <property type="term" value="P:carbohydrate derivative metabolic process"/>
    <property type="evidence" value="ECO:0007669"/>
    <property type="project" value="InterPro"/>
</dbReference>
<dbReference type="GO" id="GO:0097367">
    <property type="term" value="F:carbohydrate derivative binding"/>
    <property type="evidence" value="ECO:0007669"/>
    <property type="project" value="InterPro"/>
</dbReference>
<dbReference type="Pfam" id="PF01380">
    <property type="entry name" value="SIS"/>
    <property type="match status" value="1"/>
</dbReference>
<proteinExistence type="predicted"/>
<dbReference type="EMBL" id="FQVI01000039">
    <property type="protein sequence ID" value="SHF53281.1"/>
    <property type="molecule type" value="Genomic_DNA"/>
</dbReference>
<dbReference type="InterPro" id="IPR046348">
    <property type="entry name" value="SIS_dom_sf"/>
</dbReference>
<dbReference type="PANTHER" id="PTHR30514">
    <property type="entry name" value="GLUCOKINASE"/>
    <property type="match status" value="1"/>
</dbReference>
<dbReference type="InterPro" id="IPR047640">
    <property type="entry name" value="RpiR-like"/>
</dbReference>
<dbReference type="InterPro" id="IPR000281">
    <property type="entry name" value="HTH_RpiR"/>
</dbReference>
<accession>A0A1M5CEZ3</accession>
<dbReference type="GO" id="GO:0003700">
    <property type="term" value="F:DNA-binding transcription factor activity"/>
    <property type="evidence" value="ECO:0007669"/>
    <property type="project" value="InterPro"/>
</dbReference>
<dbReference type="PROSITE" id="PS51464">
    <property type="entry name" value="SIS"/>
    <property type="match status" value="1"/>
</dbReference>
<dbReference type="PROSITE" id="PS51071">
    <property type="entry name" value="HTH_RPIR"/>
    <property type="match status" value="1"/>
</dbReference>
<dbReference type="STRING" id="1122155.SAMN02745158_04119"/>
<evidence type="ECO:0000256" key="1">
    <source>
        <dbReference type="ARBA" id="ARBA00023015"/>
    </source>
</evidence>
<dbReference type="AlphaFoldDB" id="A0A1M5CEZ3"/>
<dbReference type="GO" id="GO:0003677">
    <property type="term" value="F:DNA binding"/>
    <property type="evidence" value="ECO:0007669"/>
    <property type="project" value="UniProtKB-KW"/>
</dbReference>
<evidence type="ECO:0000259" key="4">
    <source>
        <dbReference type="PROSITE" id="PS51071"/>
    </source>
</evidence>
<sequence length="294" mass="32725">MHRKNTVRFIIENSFSSLRPSEQKAGQYVLDREEDIPALSLADAAKQAGVSQPTVLRFVKALGFSGYKEFQYALIKDRARKEEKEGQTPDVRAMYGYRVTPSDSVQDVPGKIIATTIQSLEDTLKFISGDTLRRAVEALVSARSISIFGVENSLATAKDLCTKLLYLGLPCHSFDDYYLQRIAASNMGREDVAIGISYSGSSRDTVDVMRTARKSGARTIVMTNFRNSVIEKYADLLLCTSNEQLLYGNAIFSRTTQLALVDMLYLGIIVSDYNRFAGKLDKSSRIISDKAYKS</sequence>
<name>A0A1M5CEZ3_9CLOT</name>
<evidence type="ECO:0000256" key="3">
    <source>
        <dbReference type="ARBA" id="ARBA00023163"/>
    </source>
</evidence>
<dbReference type="InterPro" id="IPR009057">
    <property type="entry name" value="Homeodomain-like_sf"/>
</dbReference>
<dbReference type="Gene3D" id="3.40.50.10490">
    <property type="entry name" value="Glucose-6-phosphate isomerase like protein, domain 1"/>
    <property type="match status" value="1"/>
</dbReference>
<dbReference type="CDD" id="cd05013">
    <property type="entry name" value="SIS_RpiR"/>
    <property type="match status" value="1"/>
</dbReference>
<dbReference type="SUPFAM" id="SSF53697">
    <property type="entry name" value="SIS domain"/>
    <property type="match status" value="1"/>
</dbReference>
<gene>
    <name evidence="6" type="ORF">SAMN02745158_04119</name>
</gene>
<evidence type="ECO:0000256" key="2">
    <source>
        <dbReference type="ARBA" id="ARBA00023125"/>
    </source>
</evidence>
<feature type="domain" description="HTH rpiR-type" evidence="4">
    <location>
        <begin position="5"/>
        <end position="81"/>
    </location>
</feature>
<keyword evidence="1" id="KW-0805">Transcription regulation</keyword>
<dbReference type="Proteomes" id="UP000184245">
    <property type="component" value="Unassembled WGS sequence"/>
</dbReference>
<dbReference type="InterPro" id="IPR036388">
    <property type="entry name" value="WH-like_DNA-bd_sf"/>
</dbReference>
<protein>
    <submittedName>
        <fullName evidence="6">Transcriptional regulator, RpiR family</fullName>
    </submittedName>
</protein>
<dbReference type="InterPro" id="IPR001347">
    <property type="entry name" value="SIS_dom"/>
</dbReference>
<feature type="domain" description="SIS" evidence="5">
    <location>
        <begin position="135"/>
        <end position="274"/>
    </location>
</feature>
<dbReference type="PANTHER" id="PTHR30514:SF1">
    <property type="entry name" value="HTH-TYPE TRANSCRIPTIONAL REGULATOR HEXR-RELATED"/>
    <property type="match status" value="1"/>
</dbReference>
<keyword evidence="3" id="KW-0804">Transcription</keyword>
<dbReference type="InterPro" id="IPR035472">
    <property type="entry name" value="RpiR-like_SIS"/>
</dbReference>
<dbReference type="RefSeq" id="WP_072854646.1">
    <property type="nucleotide sequence ID" value="NZ_FQVI01000039.1"/>
</dbReference>
<evidence type="ECO:0000313" key="6">
    <source>
        <dbReference type="EMBL" id="SHF53281.1"/>
    </source>
</evidence>
<keyword evidence="7" id="KW-1185">Reference proteome</keyword>
<evidence type="ECO:0000313" key="7">
    <source>
        <dbReference type="Proteomes" id="UP000184245"/>
    </source>
</evidence>
<dbReference type="OrthoDB" id="3684496at2"/>
<dbReference type="SUPFAM" id="SSF46689">
    <property type="entry name" value="Homeodomain-like"/>
    <property type="match status" value="1"/>
</dbReference>
<keyword evidence="2" id="KW-0238">DNA-binding</keyword>
<dbReference type="Pfam" id="PF01418">
    <property type="entry name" value="HTH_6"/>
    <property type="match status" value="1"/>
</dbReference>
<reference evidence="6 7" key="1">
    <citation type="submission" date="2016-11" db="EMBL/GenBank/DDBJ databases">
        <authorList>
            <person name="Jaros S."/>
            <person name="Januszkiewicz K."/>
            <person name="Wedrychowicz H."/>
        </authorList>
    </citation>
    <scope>NUCLEOTIDE SEQUENCE [LARGE SCALE GENOMIC DNA]</scope>
    <source>
        <strain evidence="6 7">DSM 17459</strain>
    </source>
</reference>
<organism evidence="6 7">
    <name type="scientific">Lactonifactor longoviformis DSM 17459</name>
    <dbReference type="NCBI Taxonomy" id="1122155"/>
    <lineage>
        <taxon>Bacteria</taxon>
        <taxon>Bacillati</taxon>
        <taxon>Bacillota</taxon>
        <taxon>Clostridia</taxon>
        <taxon>Eubacteriales</taxon>
        <taxon>Clostridiaceae</taxon>
        <taxon>Lactonifactor</taxon>
    </lineage>
</organism>
<dbReference type="Gene3D" id="1.10.10.10">
    <property type="entry name" value="Winged helix-like DNA-binding domain superfamily/Winged helix DNA-binding domain"/>
    <property type="match status" value="1"/>
</dbReference>
<evidence type="ECO:0000259" key="5">
    <source>
        <dbReference type="PROSITE" id="PS51464"/>
    </source>
</evidence>